<dbReference type="EMBL" id="CAJOBD010001385">
    <property type="protein sequence ID" value="CAF3794098.1"/>
    <property type="molecule type" value="Genomic_DNA"/>
</dbReference>
<name>A0A819BGT9_9BILA</name>
<proteinExistence type="predicted"/>
<protein>
    <submittedName>
        <fullName evidence="2">Uncharacterized protein</fullName>
    </submittedName>
</protein>
<dbReference type="AlphaFoldDB" id="A0A819BGT9"/>
<evidence type="ECO:0000313" key="3">
    <source>
        <dbReference type="Proteomes" id="UP000663836"/>
    </source>
</evidence>
<feature type="region of interest" description="Disordered" evidence="1">
    <location>
        <begin position="1"/>
        <end position="32"/>
    </location>
</feature>
<evidence type="ECO:0000256" key="1">
    <source>
        <dbReference type="SAM" id="MobiDB-lite"/>
    </source>
</evidence>
<reference evidence="2" key="1">
    <citation type="submission" date="2021-02" db="EMBL/GenBank/DDBJ databases">
        <authorList>
            <person name="Nowell W R."/>
        </authorList>
    </citation>
    <scope>NUCLEOTIDE SEQUENCE</scope>
</reference>
<accession>A0A819BGT9</accession>
<evidence type="ECO:0000313" key="2">
    <source>
        <dbReference type="EMBL" id="CAF3794098.1"/>
    </source>
</evidence>
<gene>
    <name evidence="2" type="ORF">JBS370_LOCUS14919</name>
</gene>
<sequence>MPPARKQKSHLQNASARRLSNTKIPDPFDSSDDEYTMDVDDQELHFNEKLLLTNIGDLAEMCKSKCDAKYLSTLLYISFRFLDVKWEEIDRFLKNIGFMTAQTSHKWTTVFIEGDYEEFSNDLCGGNHTDSFYDTFPEIEADARSFVVQACSQKSADFKAVDLAQFIDTKYYELAGIKRQNGDDLIRSERSCRPDLRRWEAKFEANSQHPYFERHERDDVVKHRHEFINYFLTHKGFYYTITDGETPMWNFPTQNPPRILMFHDESTFRSGEVSPKRTHTTKAYSLHDFGKTIGTRCPIEQVEFVDENGATKVIDCYFKEGAYKDQSKGLVELAKELSVQLTAKAKLDEICIILSEHRAFQNASESHFIF</sequence>
<comment type="caution">
    <text evidence="2">The sequence shown here is derived from an EMBL/GenBank/DDBJ whole genome shotgun (WGS) entry which is preliminary data.</text>
</comment>
<organism evidence="2 3">
    <name type="scientific">Rotaria sordida</name>
    <dbReference type="NCBI Taxonomy" id="392033"/>
    <lineage>
        <taxon>Eukaryota</taxon>
        <taxon>Metazoa</taxon>
        <taxon>Spiralia</taxon>
        <taxon>Gnathifera</taxon>
        <taxon>Rotifera</taxon>
        <taxon>Eurotatoria</taxon>
        <taxon>Bdelloidea</taxon>
        <taxon>Philodinida</taxon>
        <taxon>Philodinidae</taxon>
        <taxon>Rotaria</taxon>
    </lineage>
</organism>
<feature type="compositionally biased region" description="Polar residues" evidence="1">
    <location>
        <begin position="10"/>
        <end position="23"/>
    </location>
</feature>
<dbReference type="Proteomes" id="UP000663836">
    <property type="component" value="Unassembled WGS sequence"/>
</dbReference>